<evidence type="ECO:0000259" key="1">
    <source>
        <dbReference type="PROSITE" id="PS50166"/>
    </source>
</evidence>
<protein>
    <submittedName>
        <fullName evidence="2">Transportin-3</fullName>
    </submittedName>
</protein>
<dbReference type="Gene3D" id="1.25.10.10">
    <property type="entry name" value="Leucine-rich Repeat Variant"/>
    <property type="match status" value="1"/>
</dbReference>
<dbReference type="GO" id="GO:0005634">
    <property type="term" value="C:nucleus"/>
    <property type="evidence" value="ECO:0007669"/>
    <property type="project" value="UniProtKB-ARBA"/>
</dbReference>
<dbReference type="InterPro" id="IPR058537">
    <property type="entry name" value="TPR_TNPO3_IPO13_4th"/>
</dbReference>
<name>A0A4P6XMV5_9ASCO</name>
<dbReference type="STRING" id="2163413.A0A4P6XMV5"/>
<dbReference type="AlphaFoldDB" id="A0A4P6XMV5"/>
<dbReference type="Pfam" id="PF08389">
    <property type="entry name" value="Xpo1"/>
    <property type="match status" value="1"/>
</dbReference>
<evidence type="ECO:0000313" key="3">
    <source>
        <dbReference type="Proteomes" id="UP000292447"/>
    </source>
</evidence>
<dbReference type="Pfam" id="PF24139">
    <property type="entry name" value="TPR_TNPO3_IPO13_4th"/>
    <property type="match status" value="1"/>
</dbReference>
<dbReference type="InterPro" id="IPR057942">
    <property type="entry name" value="TPR_TNPO3_IPO13_3rd"/>
</dbReference>
<dbReference type="PANTHER" id="PTHR12363:SF53">
    <property type="entry name" value="MRNA TRANSPORT REGULATOR MTR10"/>
    <property type="match status" value="1"/>
</dbReference>
<dbReference type="InterPro" id="IPR051345">
    <property type="entry name" value="Importin_beta-like_NTR"/>
</dbReference>
<dbReference type="SMART" id="SM00913">
    <property type="entry name" value="IBN_N"/>
    <property type="match status" value="1"/>
</dbReference>
<sequence length="946" mass="107341">MEQVQQALVAMYSPSVLQDEKRAATTFLEQFQKLPEAWQAAHDLLADPHTPLEYRMFAAQTLRSKSTYDVLQLPQEALLQLKDSMLDLLSAYAAKEKLIRTQLSLALCQLALQYLAWENPVSDISARFLTAATVPALLEFLKALPEELTDANKTPLSDDEFRSRIAQLVTQNVPSVLLLLQLLIDGGNGSDGGEFPRGLVLDCLNSWIKECAIEDVLRIDSLAALIFESLARDDTFDSATDCVCLILRETRDIDNPQLIDALYQQLLQAYEHYAAQPERLEDPDTFSGLTRVYVEAGESWHVLIAKNPQHFRPLVEILLRCCRYDEDLDVVKYTFYFWYQLKQMLTLPRFEALRAELLPVYLDLILVVIGHLRYPLTDNMQDLFGGDKEQEDKFKEFRYEMGDVLKDCCAVVGSQKALDVPFQQIKALVNQNAQWQHLEAPLFSMRVMAKEVSLKEKKILPVIMQMLVQLPEHPKIRYATTLVLGRYSEWTANNPEFLQPQLNYIIQGFDSAQAADADIVNATLQALMFFCQDCAPLLTNYLQQLYMLYQQVHAALDVKSTFDLVDGLSHVIAKLPLTDQYLASETFLQPTLSRISDLCSGAHSADEAVRGLADEAEVLSIFLKIARCLDYSVPEFPVANVFRDKIWPLLPAVFAKYGDSLKVCESFCKLIRNAVHGCTSYLAPTLAELSQLLHQGFQKTYYGCFLWVTGVIIQCSEEFSDEICAQVIYPLAISQSEAVLSLFQSDSNIDIRSVPDVIEDYFNMASHLLMFYPTEVAGNEHFMSSIFETGFVALKVSEEYNPLMACVHFFIDYISWGSEYPPVSFFEGDHAAIRENVKKFMIANNHTEKLLEVVLYGLIHKFYNDVDANDLLIKILTVAPNPEQAVHWLKQAVSSLHNVSEQEVSKLIGTISIALPNKDNRRVRMAIRDFVSWYTRKNVNLRAALN</sequence>
<accession>A0A4P6XMV5</accession>
<dbReference type="GO" id="GO:0006606">
    <property type="term" value="P:protein import into nucleus"/>
    <property type="evidence" value="ECO:0007669"/>
    <property type="project" value="TreeGrafter"/>
</dbReference>
<dbReference type="InterPro" id="IPR016024">
    <property type="entry name" value="ARM-type_fold"/>
</dbReference>
<dbReference type="Pfam" id="PF03810">
    <property type="entry name" value="IBN_N"/>
    <property type="match status" value="1"/>
</dbReference>
<dbReference type="EMBL" id="CP034457">
    <property type="protein sequence ID" value="QBM87586.1"/>
    <property type="molecule type" value="Genomic_DNA"/>
</dbReference>
<feature type="domain" description="Importin N-terminal" evidence="1">
    <location>
        <begin position="24"/>
        <end position="91"/>
    </location>
</feature>
<dbReference type="InterPro" id="IPR001494">
    <property type="entry name" value="Importin-beta_N"/>
</dbReference>
<dbReference type="Pfam" id="PF24140">
    <property type="entry name" value="TPR_TNPO3_IPO13_3rd"/>
    <property type="match status" value="1"/>
</dbReference>
<dbReference type="InterPro" id="IPR011989">
    <property type="entry name" value="ARM-like"/>
</dbReference>
<dbReference type="PROSITE" id="PS50166">
    <property type="entry name" value="IMPORTIN_B_NT"/>
    <property type="match status" value="1"/>
</dbReference>
<dbReference type="InterPro" id="IPR057941">
    <property type="entry name" value="TPR_TNPO3_IPO13_2nd"/>
</dbReference>
<dbReference type="GO" id="GO:0005737">
    <property type="term" value="C:cytoplasm"/>
    <property type="evidence" value="ECO:0007669"/>
    <property type="project" value="TreeGrafter"/>
</dbReference>
<dbReference type="SUPFAM" id="SSF48371">
    <property type="entry name" value="ARM repeat"/>
    <property type="match status" value="1"/>
</dbReference>
<dbReference type="Pfam" id="PF24138">
    <property type="entry name" value="TPR_TNPO3_IPO13_2nd"/>
    <property type="match status" value="1"/>
</dbReference>
<dbReference type="InterPro" id="IPR013598">
    <property type="entry name" value="Exportin-1/Importin-b-like"/>
</dbReference>
<evidence type="ECO:0000313" key="2">
    <source>
        <dbReference type="EMBL" id="QBM87586.1"/>
    </source>
</evidence>
<keyword evidence="3" id="KW-1185">Reference proteome</keyword>
<proteinExistence type="predicted"/>
<gene>
    <name evidence="2" type="primary">MPUL0B07930</name>
    <name evidence="2" type="ORF">METSCH_B07930</name>
</gene>
<dbReference type="GO" id="GO:0031267">
    <property type="term" value="F:small GTPase binding"/>
    <property type="evidence" value="ECO:0007669"/>
    <property type="project" value="InterPro"/>
</dbReference>
<dbReference type="PANTHER" id="PTHR12363">
    <property type="entry name" value="TRANSPORTIN 3 AND IMPORTIN 13"/>
    <property type="match status" value="1"/>
</dbReference>
<dbReference type="Proteomes" id="UP000292447">
    <property type="component" value="Chromosome II"/>
</dbReference>
<reference evidence="3" key="1">
    <citation type="submission" date="2019-03" db="EMBL/GenBank/DDBJ databases">
        <title>Snf2 controls pulcherriminic acid biosynthesis and connects pigmentation and antifungal activity of the yeast Metschnikowia pulcherrima.</title>
        <authorList>
            <person name="Gore-Lloyd D."/>
            <person name="Sumann I."/>
            <person name="Brachmann A.O."/>
            <person name="Schneeberger K."/>
            <person name="Ortiz-Merino R.A."/>
            <person name="Moreno-Beltran M."/>
            <person name="Schlaefli M."/>
            <person name="Kirner P."/>
            <person name="Santos Kron A."/>
            <person name="Wolfe K.H."/>
            <person name="Piel J."/>
            <person name="Ahrens C.H."/>
            <person name="Henk D."/>
            <person name="Freimoser F.M."/>
        </authorList>
    </citation>
    <scope>NUCLEOTIDE SEQUENCE [LARGE SCALE GENOMIC DNA]</scope>
    <source>
        <strain evidence="3">APC 1.2</strain>
    </source>
</reference>
<organism evidence="2 3">
    <name type="scientific">Metschnikowia aff. pulcherrima</name>
    <dbReference type="NCBI Taxonomy" id="2163413"/>
    <lineage>
        <taxon>Eukaryota</taxon>
        <taxon>Fungi</taxon>
        <taxon>Dikarya</taxon>
        <taxon>Ascomycota</taxon>
        <taxon>Saccharomycotina</taxon>
        <taxon>Pichiomycetes</taxon>
        <taxon>Metschnikowiaceae</taxon>
        <taxon>Metschnikowia</taxon>
    </lineage>
</organism>